<dbReference type="GO" id="GO:0070531">
    <property type="term" value="C:BRCA1-A complex"/>
    <property type="evidence" value="ECO:0007669"/>
    <property type="project" value="TreeGrafter"/>
</dbReference>
<keyword evidence="10" id="KW-1185">Reference proteome</keyword>
<dbReference type="PROSITE" id="PS50089">
    <property type="entry name" value="ZF_RING_2"/>
    <property type="match status" value="1"/>
</dbReference>
<protein>
    <recommendedName>
        <fullName evidence="8">RING-type domain-containing protein</fullName>
    </recommendedName>
</protein>
<dbReference type="PROSITE" id="PS50088">
    <property type="entry name" value="ANK_REPEAT"/>
    <property type="match status" value="2"/>
</dbReference>
<dbReference type="SUPFAM" id="SSF52113">
    <property type="entry name" value="BRCT domain"/>
    <property type="match status" value="2"/>
</dbReference>
<dbReference type="CDD" id="cd17720">
    <property type="entry name" value="BRCT_Bard1_rpt2"/>
    <property type="match status" value="1"/>
</dbReference>
<evidence type="ECO:0000313" key="9">
    <source>
        <dbReference type="EMBL" id="KAL0108450.1"/>
    </source>
</evidence>
<accession>A0AAW2F2I4</accession>
<proteinExistence type="predicted"/>
<dbReference type="SMART" id="SM00248">
    <property type="entry name" value="ANK"/>
    <property type="match status" value="3"/>
</dbReference>
<dbReference type="InterPro" id="IPR017907">
    <property type="entry name" value="Znf_RING_CS"/>
</dbReference>
<evidence type="ECO:0000256" key="1">
    <source>
        <dbReference type="ARBA" id="ARBA00022723"/>
    </source>
</evidence>
<dbReference type="InterPro" id="IPR002110">
    <property type="entry name" value="Ankyrin_rpt"/>
</dbReference>
<evidence type="ECO:0000256" key="3">
    <source>
        <dbReference type="ARBA" id="ARBA00022771"/>
    </source>
</evidence>
<dbReference type="GO" id="GO:0085020">
    <property type="term" value="P:protein K6-linked ubiquitination"/>
    <property type="evidence" value="ECO:0007669"/>
    <property type="project" value="TreeGrafter"/>
</dbReference>
<dbReference type="SUPFAM" id="SSF57850">
    <property type="entry name" value="RING/U-box"/>
    <property type="match status" value="1"/>
</dbReference>
<dbReference type="GO" id="GO:0008270">
    <property type="term" value="F:zinc ion binding"/>
    <property type="evidence" value="ECO:0007669"/>
    <property type="project" value="UniProtKB-KW"/>
</dbReference>
<evidence type="ECO:0000256" key="5">
    <source>
        <dbReference type="ARBA" id="ARBA00023043"/>
    </source>
</evidence>
<keyword evidence="5 6" id="KW-0040">ANK repeat</keyword>
<dbReference type="Gene3D" id="3.30.40.10">
    <property type="entry name" value="Zinc/RING finger domain, C3HC4 (zinc finger)"/>
    <property type="match status" value="1"/>
</dbReference>
<dbReference type="Pfam" id="PF12796">
    <property type="entry name" value="Ank_2"/>
    <property type="match status" value="1"/>
</dbReference>
<dbReference type="EMBL" id="JADYXP020000016">
    <property type="protein sequence ID" value="KAL0108450.1"/>
    <property type="molecule type" value="Genomic_DNA"/>
</dbReference>
<reference evidence="9 10" key="1">
    <citation type="submission" date="2023-03" db="EMBL/GenBank/DDBJ databases">
        <title>High recombination rates correlate with genetic variation in Cardiocondyla obscurior ants.</title>
        <authorList>
            <person name="Errbii M."/>
        </authorList>
    </citation>
    <scope>NUCLEOTIDE SEQUENCE [LARGE SCALE GENOMIC DNA]</scope>
    <source>
        <strain evidence="9">Alpha-2009</strain>
        <tissue evidence="9">Whole body</tissue>
    </source>
</reference>
<dbReference type="SMART" id="SM00184">
    <property type="entry name" value="RING"/>
    <property type="match status" value="1"/>
</dbReference>
<dbReference type="Proteomes" id="UP001430953">
    <property type="component" value="Unassembled WGS sequence"/>
</dbReference>
<gene>
    <name evidence="9" type="ORF">PUN28_015179</name>
</gene>
<keyword evidence="2" id="KW-0677">Repeat</keyword>
<dbReference type="SMART" id="SM00292">
    <property type="entry name" value="BRCT"/>
    <property type="match status" value="2"/>
</dbReference>
<dbReference type="InterPro" id="IPR001841">
    <property type="entry name" value="Znf_RING"/>
</dbReference>
<dbReference type="InterPro" id="IPR036420">
    <property type="entry name" value="BRCT_dom_sf"/>
</dbReference>
<dbReference type="Gene3D" id="1.25.40.20">
    <property type="entry name" value="Ankyrin repeat-containing domain"/>
    <property type="match status" value="1"/>
</dbReference>
<evidence type="ECO:0000256" key="7">
    <source>
        <dbReference type="PROSITE-ProRule" id="PRU00175"/>
    </source>
</evidence>
<comment type="caution">
    <text evidence="9">The sequence shown here is derived from an EMBL/GenBank/DDBJ whole genome shotgun (WGS) entry which is preliminary data.</text>
</comment>
<dbReference type="PROSITE" id="PS50297">
    <property type="entry name" value="ANK_REP_REGION"/>
    <property type="match status" value="2"/>
</dbReference>
<dbReference type="PANTHER" id="PTHR24171">
    <property type="entry name" value="ANKYRIN REPEAT DOMAIN-CONTAINING PROTEIN 39-RELATED"/>
    <property type="match status" value="1"/>
</dbReference>
<dbReference type="AlphaFoldDB" id="A0AAW2F2I4"/>
<evidence type="ECO:0000256" key="4">
    <source>
        <dbReference type="ARBA" id="ARBA00022833"/>
    </source>
</evidence>
<dbReference type="Pfam" id="PF00023">
    <property type="entry name" value="Ank"/>
    <property type="match status" value="1"/>
</dbReference>
<dbReference type="GO" id="GO:0031436">
    <property type="term" value="C:BRCA1-BARD1 complex"/>
    <property type="evidence" value="ECO:0007669"/>
    <property type="project" value="TreeGrafter"/>
</dbReference>
<feature type="domain" description="RING-type" evidence="8">
    <location>
        <begin position="21"/>
        <end position="56"/>
    </location>
</feature>
<keyword evidence="3 7" id="KW-0863">Zinc-finger</keyword>
<dbReference type="SUPFAM" id="SSF48403">
    <property type="entry name" value="Ankyrin repeat"/>
    <property type="match status" value="1"/>
</dbReference>
<evidence type="ECO:0000256" key="2">
    <source>
        <dbReference type="ARBA" id="ARBA00022737"/>
    </source>
</evidence>
<evidence type="ECO:0000256" key="6">
    <source>
        <dbReference type="PROSITE-ProRule" id="PRU00023"/>
    </source>
</evidence>
<sequence length="506" mass="56891">MTTSWINTAKALQDFTNVLLCARCGSKPNSPVRLITCGHFFCKNCVQSATNCMICDVSVQPHEIKSDNLINNLVQNCDAVAEIIQKRDLWKSSASVSTTSQNNTISTVLHTPKKQDYMRMRNINKANHKGETPLHIACIKKNAERVKQLLLAGANPNTKDHAGWTPLQEIVGYGFEEICEILLSGGASPNLLGYKCRSPLHEAAKENKIQEAKLLLQYKADKNLHDQYGKKPIYYSKSKEMRELLTDLSSSEEVSDLNQTQNISCTSVPTRDKFVILASNLKHENQKLLGLVAAKHKLKILTTYRPTVTHVIVETNEQNVTKSTLDVLFAIIYGSWILNSEWIQLATVTDEVSNLPLEVLEVSGAPNIGIPSKARQNAERKNPRLFNNCFFYFSLQANKTYCIDNTRLTKDDLIRLVKEGEGTILTRKPDPEDIKDNSPEIPFHTANDVSHPLHKCTHYVIYMPGKGEPLIKYNMSHIKSLPLIWLIECIERFTLIDPAYLGLSCA</sequence>
<keyword evidence="4" id="KW-0862">Zinc</keyword>
<evidence type="ECO:0000259" key="8">
    <source>
        <dbReference type="PROSITE" id="PS50089"/>
    </source>
</evidence>
<keyword evidence="1" id="KW-0479">Metal-binding</keyword>
<dbReference type="CDD" id="cd17734">
    <property type="entry name" value="BRCT_Bard1_rpt1"/>
    <property type="match status" value="1"/>
</dbReference>
<name>A0AAW2F2I4_9HYME</name>
<dbReference type="InterPro" id="IPR001357">
    <property type="entry name" value="BRCT_dom"/>
</dbReference>
<feature type="repeat" description="ANK" evidence="6">
    <location>
        <begin position="129"/>
        <end position="161"/>
    </location>
</feature>
<dbReference type="InterPro" id="IPR036770">
    <property type="entry name" value="Ankyrin_rpt-contain_sf"/>
</dbReference>
<dbReference type="InterPro" id="IPR013083">
    <property type="entry name" value="Znf_RING/FYVE/PHD"/>
</dbReference>
<organism evidence="9 10">
    <name type="scientific">Cardiocondyla obscurior</name>
    <dbReference type="NCBI Taxonomy" id="286306"/>
    <lineage>
        <taxon>Eukaryota</taxon>
        <taxon>Metazoa</taxon>
        <taxon>Ecdysozoa</taxon>
        <taxon>Arthropoda</taxon>
        <taxon>Hexapoda</taxon>
        <taxon>Insecta</taxon>
        <taxon>Pterygota</taxon>
        <taxon>Neoptera</taxon>
        <taxon>Endopterygota</taxon>
        <taxon>Hymenoptera</taxon>
        <taxon>Apocrita</taxon>
        <taxon>Aculeata</taxon>
        <taxon>Formicoidea</taxon>
        <taxon>Formicidae</taxon>
        <taxon>Myrmicinae</taxon>
        <taxon>Cardiocondyla</taxon>
    </lineage>
</organism>
<evidence type="ECO:0000313" key="10">
    <source>
        <dbReference type="Proteomes" id="UP001430953"/>
    </source>
</evidence>
<feature type="repeat" description="ANK" evidence="6">
    <location>
        <begin position="195"/>
        <end position="227"/>
    </location>
</feature>
<dbReference type="GO" id="GO:0004842">
    <property type="term" value="F:ubiquitin-protein transferase activity"/>
    <property type="evidence" value="ECO:0007669"/>
    <property type="project" value="TreeGrafter"/>
</dbReference>
<dbReference type="PROSITE" id="PS00518">
    <property type="entry name" value="ZF_RING_1"/>
    <property type="match status" value="1"/>
</dbReference>
<dbReference type="PANTHER" id="PTHR24171:SF8">
    <property type="entry name" value="BRCA1-ASSOCIATED RING DOMAIN PROTEIN 1"/>
    <property type="match status" value="1"/>
</dbReference>
<dbReference type="Gene3D" id="3.40.50.10190">
    <property type="entry name" value="BRCT domain"/>
    <property type="match status" value="2"/>
</dbReference>